<comment type="caution">
    <text evidence="2">The sequence shown here is derived from an EMBL/GenBank/DDBJ whole genome shotgun (WGS) entry which is preliminary data.</text>
</comment>
<reference evidence="2" key="1">
    <citation type="submission" date="2022-08" db="EMBL/GenBank/DDBJ databases">
        <authorList>
            <consortium name="DOE Joint Genome Institute"/>
            <person name="Min B."/>
            <person name="Riley R."/>
            <person name="Sierra-Patev S."/>
            <person name="Naranjo-Ortiz M."/>
            <person name="Looney B."/>
            <person name="Konkel Z."/>
            <person name="Slot J.C."/>
            <person name="Sakamoto Y."/>
            <person name="Steenwyk J.L."/>
            <person name="Rokas A."/>
            <person name="Carro J."/>
            <person name="Camarero S."/>
            <person name="Ferreira P."/>
            <person name="Molpeceres G."/>
            <person name="Ruiz-Duenas F.J."/>
            <person name="Serrano A."/>
            <person name="Henrissat B."/>
            <person name="Drula E."/>
            <person name="Hughes K.W."/>
            <person name="Mata J.L."/>
            <person name="Ishikawa N.K."/>
            <person name="Vargas-Isla R."/>
            <person name="Ushijima S."/>
            <person name="Smith C.A."/>
            <person name="Ahrendt S."/>
            <person name="Andreopoulos W."/>
            <person name="He G."/>
            <person name="Labutti K."/>
            <person name="Lipzen A."/>
            <person name="Ng V."/>
            <person name="Sandor L."/>
            <person name="Barry K."/>
            <person name="Martinez A.T."/>
            <person name="Xiao Y."/>
            <person name="Gibbons J.G."/>
            <person name="Terashima K."/>
            <person name="Hibbett D.S."/>
            <person name="Grigoriev I.V."/>
        </authorList>
    </citation>
    <scope>NUCLEOTIDE SEQUENCE</scope>
    <source>
        <strain evidence="2">TFB9207</strain>
    </source>
</reference>
<proteinExistence type="predicted"/>
<feature type="compositionally biased region" description="Low complexity" evidence="1">
    <location>
        <begin position="273"/>
        <end position="292"/>
    </location>
</feature>
<feature type="compositionally biased region" description="Polar residues" evidence="1">
    <location>
        <begin position="631"/>
        <end position="643"/>
    </location>
</feature>
<dbReference type="Proteomes" id="UP001163846">
    <property type="component" value="Unassembled WGS sequence"/>
</dbReference>
<sequence>MIASPNFPQVSIYKTPVDGNDALPHGSTPSIAQPRTTKRPSLYSIITGRNDSLFSNISQQTVTVSTSLQSSTNSLSSNQLDHDRNRSRFRILKKAKSTFNMSTPGPVSPSSSFPSDLSRVYTAIPQSSITSSSAPVQAGDGIELQSLDMLRPGTLSPVDGPNAPKLSVRVVGRGGQGSRPRPANNQLSRTHHSEREPISPSSSVDPSSSVNLSGSSTYSHSHPNTPAVPGPISIARVVGRGGLGSKRRIHLNPSSPLPTSPSVPGDHRHERIQSTSSDSQASAKASSSSSTSIHARTIRVTGRGGAGSRIRVRSPSPAAAERAAERSLVKMCKIKWKARKRTQSQIAPSTTKPPSKLSVLKRSASQHITSISKLNEDENRNRPLPPVPASPPVNTHPSELENSYPNSPISLSLPTLPSNVQSLPAAAPPSKAERMIGHALPAHLLLSPNDFTDVIPDATLQTGIRNRRRSRSSVHSLSSLSTIPKPNSNRRASLARSLSSLGSFIVRGTNSRPSSEVFVYAEEDKAGFDPDGIDYDDKEDVCWVDNEYESHSREGATTPISPMIFSVRPPSPTPPKLKLVIDSGPLFAAPSTSVVSVESETSGTNTSSVLDSADGSIEEEEANSTNKHDIPNSQIITPATSVDDSVVSHSPIGLSPCDGTTGDAAPPVSPIVFSEHDPETPPITANPSRSSRSEVSSVEPDESTPRTKLKALLSEPLPISSFTPPISPFQNSFMFANRRETGKEISTGSGTSKEVTTTTLTPQGWSGEWNRKDMQDVIRSLRELK</sequence>
<feature type="region of interest" description="Disordered" evidence="1">
    <location>
        <begin position="338"/>
        <end position="412"/>
    </location>
</feature>
<dbReference type="EMBL" id="MU806228">
    <property type="protein sequence ID" value="KAJ3837703.1"/>
    <property type="molecule type" value="Genomic_DNA"/>
</dbReference>
<evidence type="ECO:0000313" key="3">
    <source>
        <dbReference type="Proteomes" id="UP001163846"/>
    </source>
</evidence>
<name>A0AA38P7V5_9AGAR</name>
<keyword evidence="3" id="KW-1185">Reference proteome</keyword>
<feature type="region of interest" description="Disordered" evidence="1">
    <location>
        <begin position="244"/>
        <end position="324"/>
    </location>
</feature>
<feature type="compositionally biased region" description="Polar residues" evidence="1">
    <location>
        <begin position="744"/>
        <end position="764"/>
    </location>
</feature>
<feature type="region of interest" description="Disordered" evidence="1">
    <location>
        <begin position="95"/>
        <end position="116"/>
    </location>
</feature>
<evidence type="ECO:0000256" key="1">
    <source>
        <dbReference type="SAM" id="MobiDB-lite"/>
    </source>
</evidence>
<feature type="compositionally biased region" description="Low complexity" evidence="1">
    <location>
        <begin position="595"/>
        <end position="609"/>
    </location>
</feature>
<evidence type="ECO:0000313" key="2">
    <source>
        <dbReference type="EMBL" id="KAJ3837703.1"/>
    </source>
</evidence>
<feature type="compositionally biased region" description="Low complexity" evidence="1">
    <location>
        <begin position="102"/>
        <end position="116"/>
    </location>
</feature>
<feature type="compositionally biased region" description="Low complexity" evidence="1">
    <location>
        <begin position="199"/>
        <end position="219"/>
    </location>
</feature>
<organism evidence="2 3">
    <name type="scientific">Lentinula raphanica</name>
    <dbReference type="NCBI Taxonomy" id="153919"/>
    <lineage>
        <taxon>Eukaryota</taxon>
        <taxon>Fungi</taxon>
        <taxon>Dikarya</taxon>
        <taxon>Basidiomycota</taxon>
        <taxon>Agaricomycotina</taxon>
        <taxon>Agaricomycetes</taxon>
        <taxon>Agaricomycetidae</taxon>
        <taxon>Agaricales</taxon>
        <taxon>Marasmiineae</taxon>
        <taxon>Omphalotaceae</taxon>
        <taxon>Lentinula</taxon>
    </lineage>
</organism>
<feature type="compositionally biased region" description="Polar residues" evidence="1">
    <location>
        <begin position="343"/>
        <end position="353"/>
    </location>
</feature>
<feature type="compositionally biased region" description="Polar residues" evidence="1">
    <location>
        <begin position="363"/>
        <end position="373"/>
    </location>
</feature>
<feature type="region of interest" description="Disordered" evidence="1">
    <location>
        <begin position="18"/>
        <end position="39"/>
    </location>
</feature>
<dbReference type="AlphaFoldDB" id="A0AA38P7V5"/>
<feature type="region of interest" description="Disordered" evidence="1">
    <location>
        <begin position="463"/>
        <end position="491"/>
    </location>
</feature>
<gene>
    <name evidence="2" type="ORF">F5878DRAFT_661861</name>
</gene>
<feature type="region of interest" description="Disordered" evidence="1">
    <location>
        <begin position="743"/>
        <end position="768"/>
    </location>
</feature>
<feature type="compositionally biased region" description="Low complexity" evidence="1">
    <location>
        <begin position="687"/>
        <end position="698"/>
    </location>
</feature>
<protein>
    <submittedName>
        <fullName evidence="2">Uncharacterized protein</fullName>
    </submittedName>
</protein>
<feature type="compositionally biased region" description="Low complexity" evidence="1">
    <location>
        <begin position="473"/>
        <end position="491"/>
    </location>
</feature>
<feature type="region of interest" description="Disordered" evidence="1">
    <location>
        <begin position="595"/>
        <end position="706"/>
    </location>
</feature>
<accession>A0AA38P7V5</accession>
<feature type="region of interest" description="Disordered" evidence="1">
    <location>
        <begin position="152"/>
        <end position="232"/>
    </location>
</feature>